<evidence type="ECO:0000313" key="3">
    <source>
        <dbReference type="EMBL" id="CAI9111620.1"/>
    </source>
</evidence>
<evidence type="ECO:0000256" key="1">
    <source>
        <dbReference type="SAM" id="MobiDB-lite"/>
    </source>
</evidence>
<dbReference type="Pfam" id="PF13889">
    <property type="entry name" value="Chromosome_seg"/>
    <property type="match status" value="1"/>
</dbReference>
<name>A0AAV1DUQ5_OLDCO</name>
<reference evidence="3" key="1">
    <citation type="submission" date="2023-03" db="EMBL/GenBank/DDBJ databases">
        <authorList>
            <person name="Julca I."/>
        </authorList>
    </citation>
    <scope>NUCLEOTIDE SEQUENCE</scope>
</reference>
<evidence type="ECO:0000259" key="2">
    <source>
        <dbReference type="SMART" id="SM01177"/>
    </source>
</evidence>
<dbReference type="InterPro" id="IPR051506">
    <property type="entry name" value="ATOS_Transcription_Regulators"/>
</dbReference>
<dbReference type="AlphaFoldDB" id="A0AAV1DUQ5"/>
<evidence type="ECO:0000313" key="4">
    <source>
        <dbReference type="Proteomes" id="UP001161247"/>
    </source>
</evidence>
<dbReference type="PANTHER" id="PTHR13199">
    <property type="entry name" value="GH03947P"/>
    <property type="match status" value="1"/>
</dbReference>
<keyword evidence="4" id="KW-1185">Reference proteome</keyword>
<proteinExistence type="predicted"/>
<dbReference type="InterPro" id="IPR033473">
    <property type="entry name" value="Atos-like_C"/>
</dbReference>
<accession>A0AAV1DUQ5</accession>
<organism evidence="3 4">
    <name type="scientific">Oldenlandia corymbosa var. corymbosa</name>
    <dbReference type="NCBI Taxonomy" id="529605"/>
    <lineage>
        <taxon>Eukaryota</taxon>
        <taxon>Viridiplantae</taxon>
        <taxon>Streptophyta</taxon>
        <taxon>Embryophyta</taxon>
        <taxon>Tracheophyta</taxon>
        <taxon>Spermatophyta</taxon>
        <taxon>Magnoliopsida</taxon>
        <taxon>eudicotyledons</taxon>
        <taxon>Gunneridae</taxon>
        <taxon>Pentapetalae</taxon>
        <taxon>asterids</taxon>
        <taxon>lamiids</taxon>
        <taxon>Gentianales</taxon>
        <taxon>Rubiaceae</taxon>
        <taxon>Rubioideae</taxon>
        <taxon>Spermacoceae</taxon>
        <taxon>Hedyotis-Oldenlandia complex</taxon>
        <taxon>Oldenlandia</taxon>
    </lineage>
</organism>
<dbReference type="InterPro" id="IPR025261">
    <property type="entry name" value="Atos-like_cons_dom"/>
</dbReference>
<gene>
    <name evidence="3" type="ORF">OLC1_LOCUS18967</name>
</gene>
<dbReference type="SMART" id="SM01177">
    <property type="entry name" value="DUF4210"/>
    <property type="match status" value="1"/>
</dbReference>
<dbReference type="Pfam" id="PF13915">
    <property type="entry name" value="DUF4210"/>
    <property type="match status" value="1"/>
</dbReference>
<feature type="region of interest" description="Disordered" evidence="1">
    <location>
        <begin position="1"/>
        <end position="24"/>
    </location>
</feature>
<protein>
    <submittedName>
        <fullName evidence="3">OLC1v1011881C1</fullName>
    </submittedName>
</protein>
<dbReference type="PANTHER" id="PTHR13199:SF23">
    <property type="entry name" value="MEIOSIS CHROMOSOME SEGREGATION FAMILY PROTEIN"/>
    <property type="match status" value="1"/>
</dbReference>
<dbReference type="Proteomes" id="UP001161247">
    <property type="component" value="Chromosome 6"/>
</dbReference>
<dbReference type="EMBL" id="OX459123">
    <property type="protein sequence ID" value="CAI9111620.1"/>
    <property type="molecule type" value="Genomic_DNA"/>
</dbReference>
<sequence length="704" mass="75856">MGLLQKVSSGEALPEDGTDNLDGSGSVVDGVSRCLFGESVSLSSGEFRVKTSLEGLELFGSSSCGPQTVDAATGFHRVSSFTFRDRITSSLAGTKDPHSTPASRIVGFESTANVNKLREVVGTIGICNTNNSSIHNGAVGAILDENEFEGSLVRKRLLSPLSNTLLPEQFSGEPLDIGKSTCQTNSHSAGGCYSPHVGQDFKKANIGRKKHSNSQVSPLPEFSCQNEKCAAYYNQDDSFWFTDGPVLEEKEVTPLGCLPSSGLDCLGGGLWNVRSSALEVPNLTQNDIASPLCLSPLRPKLEAKVSVSQKGLNVGKETRILETFECPFKEDASSRIMSCCREEDCGIPSTSYDDDFGFLKSGMQSSSIEAHSGKSWPLCQELGTSSSNCMKFCRSLRGFPVRRSLVGSFEESLLSGRLPTGKLSQIIGGFLAVLSISGGNFSPKAQKLPFSVVSVDGDNLLLYYASINLAGNSQSNNRGHIVGADGDDSIKSSKSHLRIPVKGRIQLVLSNPEKTPVHTFLCNYDLGDMPAGTKTFLRQKMTLASAGSNTACQKERPEYADMTLEGKGSSGGQMSDLDAATDRKGVTCQSCNKKCSEIDGKAQQHPCSKVNGNTTCAGSLRYALHLHFLCPPPKKSTKSAHIRPLDSLSPMAQSSMKQNKDGRRFYLYNDMKVVFPQRHLDADEGKLKVEYHFPGDPKYFDIIS</sequence>
<feature type="domain" description="Atos-like conserved" evidence="2">
    <location>
        <begin position="405"/>
        <end position="464"/>
    </location>
</feature>